<sequence>MISTALATDIMDGLGHRHQAMDPSLRPTRDDTHFAGPAVTLNSVPTEQPHADPYGKIFEAYELMNPGDIVVIATNGDVSSGLWGELLSTAAAAKGVHNVVTDGAVRDVRLMNEMGFGCFCTGYSPLDSAGRCIPETLQEPVVCGGVRVEPGDFVLADFEGVVIIPAGIRQQVFTLCQQKLEGENTVRDELA</sequence>
<dbReference type="EMBL" id="UINC01146674">
    <property type="protein sequence ID" value="SVD37538.1"/>
    <property type="molecule type" value="Genomic_DNA"/>
</dbReference>
<evidence type="ECO:0000313" key="1">
    <source>
        <dbReference type="EMBL" id="SVD37538.1"/>
    </source>
</evidence>
<accession>A0A382UV22</accession>
<dbReference type="CDD" id="cd16841">
    <property type="entry name" value="RraA_family"/>
    <property type="match status" value="1"/>
</dbReference>
<dbReference type="Gene3D" id="3.50.30.40">
    <property type="entry name" value="Ribonuclease E inhibitor RraA/RraA-like"/>
    <property type="match status" value="1"/>
</dbReference>
<gene>
    <name evidence="1" type="ORF">METZ01_LOCUS390392</name>
</gene>
<evidence type="ECO:0008006" key="2">
    <source>
        <dbReference type="Google" id="ProtNLM"/>
    </source>
</evidence>
<dbReference type="PANTHER" id="PTHR33254:SF4">
    <property type="entry name" value="4-HYDROXY-4-METHYL-2-OXOGLUTARATE ALDOLASE 3-RELATED"/>
    <property type="match status" value="1"/>
</dbReference>
<feature type="non-terminal residue" evidence="1">
    <location>
        <position position="191"/>
    </location>
</feature>
<reference evidence="1" key="1">
    <citation type="submission" date="2018-05" db="EMBL/GenBank/DDBJ databases">
        <authorList>
            <person name="Lanie J.A."/>
            <person name="Ng W.-L."/>
            <person name="Kazmierczak K.M."/>
            <person name="Andrzejewski T.M."/>
            <person name="Davidsen T.M."/>
            <person name="Wayne K.J."/>
            <person name="Tettelin H."/>
            <person name="Glass J.I."/>
            <person name="Rusch D."/>
            <person name="Podicherti R."/>
            <person name="Tsui H.-C.T."/>
            <person name="Winkler M.E."/>
        </authorList>
    </citation>
    <scope>NUCLEOTIDE SEQUENCE</scope>
</reference>
<dbReference type="PANTHER" id="PTHR33254">
    <property type="entry name" value="4-HYDROXY-4-METHYL-2-OXOGLUTARATE ALDOLASE 3-RELATED"/>
    <property type="match status" value="1"/>
</dbReference>
<dbReference type="Pfam" id="PF03737">
    <property type="entry name" value="RraA-like"/>
    <property type="match status" value="1"/>
</dbReference>
<dbReference type="InterPro" id="IPR036704">
    <property type="entry name" value="RraA/RraA-like_sf"/>
</dbReference>
<dbReference type="InterPro" id="IPR005493">
    <property type="entry name" value="RraA/RraA-like"/>
</dbReference>
<dbReference type="SUPFAM" id="SSF89562">
    <property type="entry name" value="RraA-like"/>
    <property type="match status" value="1"/>
</dbReference>
<proteinExistence type="predicted"/>
<protein>
    <recommendedName>
        <fullName evidence="2">Dimethylmenaquinone methyltransferase</fullName>
    </recommendedName>
</protein>
<dbReference type="AlphaFoldDB" id="A0A382UV22"/>
<organism evidence="1">
    <name type="scientific">marine metagenome</name>
    <dbReference type="NCBI Taxonomy" id="408172"/>
    <lineage>
        <taxon>unclassified sequences</taxon>
        <taxon>metagenomes</taxon>
        <taxon>ecological metagenomes</taxon>
    </lineage>
</organism>
<name>A0A382UV22_9ZZZZ</name>